<keyword evidence="3" id="KW-1185">Reference proteome</keyword>
<dbReference type="AlphaFoldDB" id="A0A1I6G6H9"/>
<evidence type="ECO:0000313" key="3">
    <source>
        <dbReference type="Proteomes" id="UP000199478"/>
    </source>
</evidence>
<keyword evidence="1" id="KW-1133">Transmembrane helix</keyword>
<protein>
    <submittedName>
        <fullName evidence="2">Uncharacterized protein</fullName>
    </submittedName>
</protein>
<feature type="transmembrane region" description="Helical" evidence="1">
    <location>
        <begin position="25"/>
        <end position="50"/>
    </location>
</feature>
<organism evidence="2 3">
    <name type="scientific">Yoonia tamlensis</name>
    <dbReference type="NCBI Taxonomy" id="390270"/>
    <lineage>
        <taxon>Bacteria</taxon>
        <taxon>Pseudomonadati</taxon>
        <taxon>Pseudomonadota</taxon>
        <taxon>Alphaproteobacteria</taxon>
        <taxon>Rhodobacterales</taxon>
        <taxon>Paracoccaceae</taxon>
        <taxon>Yoonia</taxon>
    </lineage>
</organism>
<sequence length="51" mass="5202">MVNGTMNKQNKSVAGVDAPPPRPTVLGAAVVAALIAFPVGITLFTVDLLLL</sequence>
<reference evidence="3" key="1">
    <citation type="submission" date="2016-10" db="EMBL/GenBank/DDBJ databases">
        <authorList>
            <person name="Varghese N."/>
            <person name="Submissions S."/>
        </authorList>
    </citation>
    <scope>NUCLEOTIDE SEQUENCE [LARGE SCALE GENOMIC DNA]</scope>
    <source>
        <strain evidence="3">DSM 26879</strain>
    </source>
</reference>
<gene>
    <name evidence="2" type="ORF">SAMN04488005_1155</name>
</gene>
<dbReference type="Proteomes" id="UP000199478">
    <property type="component" value="Unassembled WGS sequence"/>
</dbReference>
<evidence type="ECO:0000313" key="2">
    <source>
        <dbReference type="EMBL" id="SFR37808.1"/>
    </source>
</evidence>
<dbReference type="EMBL" id="FOYP01000001">
    <property type="protein sequence ID" value="SFR37808.1"/>
    <property type="molecule type" value="Genomic_DNA"/>
</dbReference>
<name>A0A1I6G6H9_9RHOB</name>
<keyword evidence="1" id="KW-0472">Membrane</keyword>
<proteinExistence type="predicted"/>
<evidence type="ECO:0000256" key="1">
    <source>
        <dbReference type="SAM" id="Phobius"/>
    </source>
</evidence>
<accession>A0A1I6G6H9</accession>
<keyword evidence="1" id="KW-0812">Transmembrane</keyword>
<dbReference type="STRING" id="390270.SAMN04488005_1155"/>